<protein>
    <submittedName>
        <fullName evidence="5">Methyl-accepting chemotaxis sensory transducer</fullName>
    </submittedName>
</protein>
<dbReference type="AlphaFoldDB" id="B0KA67"/>
<organism evidence="5 6">
    <name type="scientific">Thermoanaerobacter pseudethanolicus (strain ATCC 33223 / 39E)</name>
    <name type="common">Clostridium thermohydrosulfuricum</name>
    <dbReference type="NCBI Taxonomy" id="340099"/>
    <lineage>
        <taxon>Bacteria</taxon>
        <taxon>Bacillati</taxon>
        <taxon>Bacillota</taxon>
        <taxon>Clostridia</taxon>
        <taxon>Thermoanaerobacterales</taxon>
        <taxon>Thermoanaerobacteraceae</taxon>
        <taxon>Thermoanaerobacter</taxon>
    </lineage>
</organism>
<evidence type="ECO:0000256" key="1">
    <source>
        <dbReference type="ARBA" id="ARBA00023224"/>
    </source>
</evidence>
<reference evidence="6" key="1">
    <citation type="submission" date="2008-01" db="EMBL/GenBank/DDBJ databases">
        <title>Complete sequence of Thermoanaerobacter pseudethanolicus 39E.</title>
        <authorList>
            <person name="Copeland A."/>
            <person name="Lucas S."/>
            <person name="Lapidus A."/>
            <person name="Barry K."/>
            <person name="Glavina del Rio T."/>
            <person name="Dalin E."/>
            <person name="Tice H."/>
            <person name="Pitluck S."/>
            <person name="Bruce D."/>
            <person name="Goodwin L."/>
            <person name="Saunders E."/>
            <person name="Brettin T."/>
            <person name="Detter J.C."/>
            <person name="Han C."/>
            <person name="Schmutz J."/>
            <person name="Larimer F."/>
            <person name="Land M."/>
            <person name="Hauser L."/>
            <person name="Kyrpides N."/>
            <person name="Lykidis A."/>
            <person name="Hemme C."/>
            <person name="Fields M.W."/>
            <person name="He Z."/>
            <person name="Zhou J."/>
            <person name="Richardson P."/>
        </authorList>
    </citation>
    <scope>NUCLEOTIDE SEQUENCE [LARGE SCALE GENOMIC DNA]</scope>
    <source>
        <strain evidence="6">ATCC 33223 / DSM 2355 / 39E</strain>
    </source>
</reference>
<evidence type="ECO:0000259" key="4">
    <source>
        <dbReference type="PROSITE" id="PS50111"/>
    </source>
</evidence>
<dbReference type="HOGENOM" id="CLU_000445_21_1_9"/>
<dbReference type="GO" id="GO:0007165">
    <property type="term" value="P:signal transduction"/>
    <property type="evidence" value="ECO:0007669"/>
    <property type="project" value="UniProtKB-KW"/>
</dbReference>
<dbReference type="GO" id="GO:0004888">
    <property type="term" value="F:transmembrane signaling receptor activity"/>
    <property type="evidence" value="ECO:0007669"/>
    <property type="project" value="InterPro"/>
</dbReference>
<dbReference type="GO" id="GO:0006935">
    <property type="term" value="P:chemotaxis"/>
    <property type="evidence" value="ECO:0007669"/>
    <property type="project" value="InterPro"/>
</dbReference>
<dbReference type="SMART" id="SM00283">
    <property type="entry name" value="MA"/>
    <property type="match status" value="1"/>
</dbReference>
<dbReference type="EMBL" id="CP000924">
    <property type="protein sequence ID" value="ABY95030.1"/>
    <property type="molecule type" value="Genomic_DNA"/>
</dbReference>
<dbReference type="Pfam" id="PF13682">
    <property type="entry name" value="CZB"/>
    <property type="match status" value="1"/>
</dbReference>
<accession>B0KA67</accession>
<gene>
    <name evidence="5" type="ordered locus">Teth39_1378</name>
</gene>
<proteinExistence type="inferred from homology"/>
<sequence length="460" mass="51614">MFLKKENKSLGNDKFDSVITMLENNLKEITKGTYNLSKVEGIGNLDKINNEMVNCAESFKRITKETILDINDAVAVTAKMEFLRELLEMVSQQSARLNDVATTTEELASASQEIATKATDITEEMHDALEQARKGTSSVEELTVFVDEMLEQFNYINNLINSLTEGMKKINEVVEIIRGVADQTNLLSLNAAIEAARAGEAGRGFAVVAEEVKKLAEHTKISADRIGNNIELLQNEMTKAVSYISTAANKLSKGKDLSTKAIEAMSNIIEKTNHVQEHIEEITANVEEQSAFIQEMSATNEENAGFADKIKTLSIDVGKAIYDLSKRLEKTRTQIREKAHFMKISDHIELYKVDHLLWKWKVYNMLLGFEPLSGDASNHHTCSLGGWYYSVNNESIKAMTSFKKIEEPHIKIHSLVKEAIDAYHTGNISKAETILEEIEETSKILIKYLDELQIDVSRVE</sequence>
<dbReference type="PANTHER" id="PTHR32089">
    <property type="entry name" value="METHYL-ACCEPTING CHEMOTAXIS PROTEIN MCPB"/>
    <property type="match status" value="1"/>
</dbReference>
<dbReference type="SUPFAM" id="SSF58104">
    <property type="entry name" value="Methyl-accepting chemotaxis protein (MCP) signaling domain"/>
    <property type="match status" value="1"/>
</dbReference>
<evidence type="ECO:0000313" key="5">
    <source>
        <dbReference type="EMBL" id="ABY95030.1"/>
    </source>
</evidence>
<comment type="similarity">
    <text evidence="2">Belongs to the methyl-accepting chemotaxis (MCP) protein family.</text>
</comment>
<dbReference type="PRINTS" id="PR00260">
    <property type="entry name" value="CHEMTRNSDUCR"/>
</dbReference>
<dbReference type="Proteomes" id="UP000002156">
    <property type="component" value="Chromosome"/>
</dbReference>
<dbReference type="InterPro" id="IPR004090">
    <property type="entry name" value="Chemotax_Me-accpt_rcpt"/>
</dbReference>
<dbReference type="PROSITE" id="PS50111">
    <property type="entry name" value="CHEMOTAXIS_TRANSDUC_2"/>
    <property type="match status" value="1"/>
</dbReference>
<evidence type="ECO:0000256" key="2">
    <source>
        <dbReference type="ARBA" id="ARBA00029447"/>
    </source>
</evidence>
<dbReference type="Gene3D" id="1.20.120.30">
    <property type="entry name" value="Aspartate receptor, ligand-binding domain"/>
    <property type="match status" value="1"/>
</dbReference>
<name>B0KA67_THEP3</name>
<dbReference type="eggNOG" id="COG0840">
    <property type="taxonomic scope" value="Bacteria"/>
</dbReference>
<dbReference type="RefSeq" id="WP_012269411.1">
    <property type="nucleotide sequence ID" value="NC_010321.1"/>
</dbReference>
<dbReference type="STRING" id="340099.Teth39_1378"/>
<dbReference type="InterPro" id="IPR004089">
    <property type="entry name" value="MCPsignal_dom"/>
</dbReference>
<keyword evidence="1 3" id="KW-0807">Transducer</keyword>
<dbReference type="KEGG" id="tpd:Teth39_1378"/>
<dbReference type="Pfam" id="PF00015">
    <property type="entry name" value="MCPsignal"/>
    <property type="match status" value="1"/>
</dbReference>
<keyword evidence="6" id="KW-1185">Reference proteome</keyword>
<evidence type="ECO:0000313" key="6">
    <source>
        <dbReference type="Proteomes" id="UP000002156"/>
    </source>
</evidence>
<dbReference type="InterPro" id="IPR025991">
    <property type="entry name" value="Chemoreceptor_zinc-bind_dom"/>
</dbReference>
<evidence type="ECO:0000256" key="3">
    <source>
        <dbReference type="PROSITE-ProRule" id="PRU00284"/>
    </source>
</evidence>
<dbReference type="PANTHER" id="PTHR32089:SF112">
    <property type="entry name" value="LYSOZYME-LIKE PROTEIN-RELATED"/>
    <property type="match status" value="1"/>
</dbReference>
<dbReference type="Gene3D" id="1.10.287.950">
    <property type="entry name" value="Methyl-accepting chemotaxis protein"/>
    <property type="match status" value="1"/>
</dbReference>
<feature type="domain" description="Methyl-accepting transducer" evidence="4">
    <location>
        <begin position="85"/>
        <end position="304"/>
    </location>
</feature>
<dbReference type="GO" id="GO:0016020">
    <property type="term" value="C:membrane"/>
    <property type="evidence" value="ECO:0007669"/>
    <property type="project" value="InterPro"/>
</dbReference>
<dbReference type="CDD" id="cd11386">
    <property type="entry name" value="MCP_signal"/>
    <property type="match status" value="1"/>
</dbReference>